<dbReference type="SUPFAM" id="SSF51182">
    <property type="entry name" value="RmlC-like cupins"/>
    <property type="match status" value="1"/>
</dbReference>
<name>A0A0D0K7U6_AGRTU</name>
<dbReference type="CDD" id="cd20293">
    <property type="entry name" value="cupin_HutD_N"/>
    <property type="match status" value="1"/>
</dbReference>
<dbReference type="Proteomes" id="UP000035017">
    <property type="component" value="Unassembled WGS sequence"/>
</dbReference>
<dbReference type="Gene3D" id="2.60.120.10">
    <property type="entry name" value="Jelly Rolls"/>
    <property type="match status" value="1"/>
</dbReference>
<dbReference type="InterPro" id="IPR010282">
    <property type="entry name" value="Uncharacterised_HutD/Ves"/>
</dbReference>
<dbReference type="EMBL" id="JXQV01000004">
    <property type="protein sequence ID" value="KIQ04673.1"/>
    <property type="molecule type" value="Genomic_DNA"/>
</dbReference>
<evidence type="ECO:0000313" key="1">
    <source>
        <dbReference type="EMBL" id="KIQ04673.1"/>
    </source>
</evidence>
<proteinExistence type="predicted"/>
<dbReference type="AlphaFoldDB" id="A0A0D0K7U6"/>
<gene>
    <name evidence="1" type="ORF">RU07_03955</name>
</gene>
<organism evidence="1 2">
    <name type="scientific">Agrobacterium tumefaciens</name>
    <dbReference type="NCBI Taxonomy" id="358"/>
    <lineage>
        <taxon>Bacteria</taxon>
        <taxon>Pseudomonadati</taxon>
        <taxon>Pseudomonadota</taxon>
        <taxon>Alphaproteobacteria</taxon>
        <taxon>Hyphomicrobiales</taxon>
        <taxon>Rhizobiaceae</taxon>
        <taxon>Rhizobium/Agrobacterium group</taxon>
        <taxon>Agrobacterium</taxon>
        <taxon>Agrobacterium tumefaciens complex</taxon>
    </lineage>
</organism>
<accession>A0A0D0K7U6</accession>
<dbReference type="InterPro" id="IPR014710">
    <property type="entry name" value="RmlC-like_jellyroll"/>
</dbReference>
<evidence type="ECO:0008006" key="3">
    <source>
        <dbReference type="Google" id="ProtNLM"/>
    </source>
</evidence>
<sequence>MKLYRAHVHKRMPWKNGGGETVEIAVFPPAASVDDFDWRISMATVANDGPFSIFPNIDRTLSILDGAGLSLKMEGGQDMALDGASLPLSFAADIAVAATLVDGPVTDLNVMTRRGRYRHSIERITGRFSVSREALSETVLVLVTGDALATSGNKTVEMTALDAVEVVDALTIEANHTVCYVIRITQQG</sequence>
<dbReference type="PANTHER" id="PTHR37943">
    <property type="entry name" value="PROTEIN VES"/>
    <property type="match status" value="1"/>
</dbReference>
<dbReference type="PANTHER" id="PTHR37943:SF1">
    <property type="entry name" value="PROTEIN VES"/>
    <property type="match status" value="1"/>
</dbReference>
<protein>
    <recommendedName>
        <fullName evidence="3">HutD family protein</fullName>
    </recommendedName>
</protein>
<comment type="caution">
    <text evidence="1">The sequence shown here is derived from an EMBL/GenBank/DDBJ whole genome shotgun (WGS) entry which is preliminary data.</text>
</comment>
<evidence type="ECO:0000313" key="2">
    <source>
        <dbReference type="Proteomes" id="UP000035017"/>
    </source>
</evidence>
<dbReference type="Pfam" id="PF05962">
    <property type="entry name" value="HutD"/>
    <property type="match status" value="1"/>
</dbReference>
<dbReference type="InterPro" id="IPR011051">
    <property type="entry name" value="RmlC_Cupin_sf"/>
</dbReference>
<reference evidence="1 2" key="1">
    <citation type="submission" date="2014-12" db="EMBL/GenBank/DDBJ databases">
        <title>16Stimator: statistical estimation of ribosomal gene copy numbers from draft genome assemblies.</title>
        <authorList>
            <person name="Perisin M.A."/>
            <person name="Vetter M."/>
            <person name="Gilbert J.A."/>
            <person name="Bergelson J."/>
        </authorList>
    </citation>
    <scope>NUCLEOTIDE SEQUENCE [LARGE SCALE GENOMIC DNA]</scope>
    <source>
        <strain evidence="1 2">MEJ076</strain>
    </source>
</reference>
<dbReference type="OrthoDB" id="9800082at2"/>